<dbReference type="InterPro" id="IPR036396">
    <property type="entry name" value="Cyt_P450_sf"/>
</dbReference>
<sequence>MESLKIIEPKFAQPLLYLPFIILLMIFVVLMKRWFRKSIPAGCQAVPTVSGNYFYVGHGLTFSKDIIGFVRQCYEKYGKIFKIKIFRFSMVVICDRGYASEFYKTPESTMSMYDNLERLGFIDAFFPNRADIKYFTNIIKNSLGNKFDTFLPKIHEQAARLIVSLRGKVSLGEKLDLVKELGHFMAGTSAWCIAGIKINQNHLDDLHDFSQIVNKIMLSSYFVPTWLLSLRMEGR</sequence>
<dbReference type="GO" id="GO:0020037">
    <property type="term" value="F:heme binding"/>
    <property type="evidence" value="ECO:0007669"/>
    <property type="project" value="InterPro"/>
</dbReference>
<dbReference type="AlphaFoldDB" id="A0A226ER61"/>
<dbReference type="Pfam" id="PF00067">
    <property type="entry name" value="p450"/>
    <property type="match status" value="1"/>
</dbReference>
<comment type="similarity">
    <text evidence="1">Belongs to the cytochrome P450 family.</text>
</comment>
<name>A0A226ER61_FOLCA</name>
<dbReference type="GO" id="GO:0004497">
    <property type="term" value="F:monooxygenase activity"/>
    <property type="evidence" value="ECO:0007669"/>
    <property type="project" value="UniProtKB-KW"/>
</dbReference>
<keyword evidence="3" id="KW-1133">Transmembrane helix</keyword>
<evidence type="ECO:0000256" key="1">
    <source>
        <dbReference type="ARBA" id="ARBA00010617"/>
    </source>
</evidence>
<feature type="transmembrane region" description="Helical" evidence="3">
    <location>
        <begin position="12"/>
        <end position="30"/>
    </location>
</feature>
<keyword evidence="3" id="KW-0812">Transmembrane</keyword>
<evidence type="ECO:0000313" key="4">
    <source>
        <dbReference type="EMBL" id="OXA60125.1"/>
    </source>
</evidence>
<dbReference type="EMBL" id="LNIX01000002">
    <property type="protein sequence ID" value="OXA60125.1"/>
    <property type="molecule type" value="Genomic_DNA"/>
</dbReference>
<keyword evidence="4" id="KW-0489">Methyltransferase</keyword>
<accession>A0A226ER61</accession>
<organism evidence="4 5">
    <name type="scientific">Folsomia candida</name>
    <name type="common">Springtail</name>
    <dbReference type="NCBI Taxonomy" id="158441"/>
    <lineage>
        <taxon>Eukaryota</taxon>
        <taxon>Metazoa</taxon>
        <taxon>Ecdysozoa</taxon>
        <taxon>Arthropoda</taxon>
        <taxon>Hexapoda</taxon>
        <taxon>Collembola</taxon>
        <taxon>Entomobryomorpha</taxon>
        <taxon>Isotomoidea</taxon>
        <taxon>Isotomidae</taxon>
        <taxon>Proisotominae</taxon>
        <taxon>Folsomia</taxon>
    </lineage>
</organism>
<keyword evidence="3" id="KW-0472">Membrane</keyword>
<keyword evidence="2" id="KW-0503">Monooxygenase</keyword>
<keyword evidence="5" id="KW-1185">Reference proteome</keyword>
<evidence type="ECO:0000256" key="3">
    <source>
        <dbReference type="SAM" id="Phobius"/>
    </source>
</evidence>
<dbReference type="OrthoDB" id="1055148at2759"/>
<dbReference type="Gene3D" id="1.10.630.10">
    <property type="entry name" value="Cytochrome P450"/>
    <property type="match status" value="1"/>
</dbReference>
<evidence type="ECO:0000313" key="5">
    <source>
        <dbReference type="Proteomes" id="UP000198287"/>
    </source>
</evidence>
<gene>
    <name evidence="4" type="ORF">Fcan01_04766</name>
</gene>
<dbReference type="GO" id="GO:0032259">
    <property type="term" value="P:methylation"/>
    <property type="evidence" value="ECO:0007669"/>
    <property type="project" value="UniProtKB-KW"/>
</dbReference>
<dbReference type="GO" id="GO:0008168">
    <property type="term" value="F:methyltransferase activity"/>
    <property type="evidence" value="ECO:0007669"/>
    <property type="project" value="UniProtKB-KW"/>
</dbReference>
<proteinExistence type="inferred from homology"/>
<dbReference type="GO" id="GO:0005506">
    <property type="term" value="F:iron ion binding"/>
    <property type="evidence" value="ECO:0007669"/>
    <property type="project" value="InterPro"/>
</dbReference>
<comment type="caution">
    <text evidence="4">The sequence shown here is derived from an EMBL/GenBank/DDBJ whole genome shotgun (WGS) entry which is preliminary data.</text>
</comment>
<reference evidence="4 5" key="1">
    <citation type="submission" date="2015-12" db="EMBL/GenBank/DDBJ databases">
        <title>The genome of Folsomia candida.</title>
        <authorList>
            <person name="Faddeeva A."/>
            <person name="Derks M.F."/>
            <person name="Anvar Y."/>
            <person name="Smit S."/>
            <person name="Van Straalen N."/>
            <person name="Roelofs D."/>
        </authorList>
    </citation>
    <scope>NUCLEOTIDE SEQUENCE [LARGE SCALE GENOMIC DNA]</scope>
    <source>
        <strain evidence="4 5">VU population</strain>
        <tissue evidence="4">Whole body</tissue>
    </source>
</reference>
<keyword evidence="2" id="KW-0560">Oxidoreductase</keyword>
<dbReference type="InterPro" id="IPR001128">
    <property type="entry name" value="Cyt_P450"/>
</dbReference>
<protein>
    <submittedName>
        <fullName evidence="4">Putative lanosterol 14-alpha demethylase</fullName>
    </submittedName>
</protein>
<dbReference type="SUPFAM" id="SSF48264">
    <property type="entry name" value="Cytochrome P450"/>
    <property type="match status" value="1"/>
</dbReference>
<dbReference type="GO" id="GO:0016705">
    <property type="term" value="F:oxidoreductase activity, acting on paired donors, with incorporation or reduction of molecular oxygen"/>
    <property type="evidence" value="ECO:0007669"/>
    <property type="project" value="InterPro"/>
</dbReference>
<dbReference type="Proteomes" id="UP000198287">
    <property type="component" value="Unassembled WGS sequence"/>
</dbReference>
<keyword evidence="4" id="KW-0808">Transferase</keyword>
<evidence type="ECO:0000256" key="2">
    <source>
        <dbReference type="ARBA" id="ARBA00023033"/>
    </source>
</evidence>